<evidence type="ECO:0000256" key="1">
    <source>
        <dbReference type="ARBA" id="ARBA00004196"/>
    </source>
</evidence>
<dbReference type="AlphaFoldDB" id="C7N4I4"/>
<comment type="subcellular location">
    <subcellularLocation>
        <location evidence="1">Cell envelope</location>
    </subcellularLocation>
</comment>
<keyword evidence="10" id="KW-1185">Reference proteome</keyword>
<evidence type="ECO:0000256" key="5">
    <source>
        <dbReference type="ARBA" id="ARBA00022982"/>
    </source>
</evidence>
<dbReference type="Pfam" id="PF14537">
    <property type="entry name" value="Cytochrom_c3_2"/>
    <property type="match status" value="1"/>
</dbReference>
<evidence type="ECO:0000313" key="9">
    <source>
        <dbReference type="EMBL" id="ACV21819.1"/>
    </source>
</evidence>
<dbReference type="Proteomes" id="UP000002026">
    <property type="component" value="Chromosome"/>
</dbReference>
<evidence type="ECO:0000259" key="8">
    <source>
        <dbReference type="Pfam" id="PF14537"/>
    </source>
</evidence>
<keyword evidence="7" id="KW-0812">Transmembrane</keyword>
<feature type="domain" description="Tetrahaem cytochrome" evidence="8">
    <location>
        <begin position="151"/>
        <end position="208"/>
    </location>
</feature>
<dbReference type="HOGENOM" id="CLU_107073_0_0_11"/>
<keyword evidence="4" id="KW-0479">Metal-binding</keyword>
<keyword evidence="6" id="KW-0408">Iron</keyword>
<evidence type="ECO:0000256" key="3">
    <source>
        <dbReference type="ARBA" id="ARBA00022617"/>
    </source>
</evidence>
<dbReference type="GO" id="GO:0030313">
    <property type="term" value="C:cell envelope"/>
    <property type="evidence" value="ECO:0007669"/>
    <property type="project" value="UniProtKB-SubCell"/>
</dbReference>
<dbReference type="STRING" id="471855.Shel_07630"/>
<keyword evidence="7" id="KW-0472">Membrane</keyword>
<keyword evidence="3" id="KW-0349">Heme</keyword>
<dbReference type="KEGG" id="shi:Shel_07630"/>
<dbReference type="InterPro" id="IPR036280">
    <property type="entry name" value="Multihaem_cyt_sf"/>
</dbReference>
<accession>C7N4I4</accession>
<keyword evidence="7" id="KW-1133">Transmembrane helix</keyword>
<organism evidence="9 10">
    <name type="scientific">Slackia heliotrinireducens (strain ATCC 29202 / DSM 20476 / NCTC 11029 / RHS 1)</name>
    <name type="common">Peptococcus heliotrinreducens</name>
    <dbReference type="NCBI Taxonomy" id="471855"/>
    <lineage>
        <taxon>Bacteria</taxon>
        <taxon>Bacillati</taxon>
        <taxon>Actinomycetota</taxon>
        <taxon>Coriobacteriia</taxon>
        <taxon>Eggerthellales</taxon>
        <taxon>Eggerthellaceae</taxon>
        <taxon>Slackia</taxon>
    </lineage>
</organism>
<reference evidence="9 10" key="1">
    <citation type="journal article" date="2009" name="Stand. Genomic Sci.">
        <title>Complete genome sequence of Slackia heliotrinireducens type strain (RHS 1).</title>
        <authorList>
            <person name="Pukall R."/>
            <person name="Lapidus A."/>
            <person name="Nolan M."/>
            <person name="Copeland A."/>
            <person name="Glavina Del Rio T."/>
            <person name="Lucas S."/>
            <person name="Chen F."/>
            <person name="Tice H."/>
            <person name="Cheng J.F."/>
            <person name="Chertkov O."/>
            <person name="Bruce D."/>
            <person name="Goodwin L."/>
            <person name="Kuske C."/>
            <person name="Brettin T."/>
            <person name="Detter J.C."/>
            <person name="Han C."/>
            <person name="Pitluck S."/>
            <person name="Pati A."/>
            <person name="Mavrommatis K."/>
            <person name="Ivanova N."/>
            <person name="Ovchinnikova G."/>
            <person name="Chen A."/>
            <person name="Palaniappan K."/>
            <person name="Schneider S."/>
            <person name="Rohde M."/>
            <person name="Chain P."/>
            <person name="D'haeseleer P."/>
            <person name="Goker M."/>
            <person name="Bristow J."/>
            <person name="Eisen J.A."/>
            <person name="Markowitz V."/>
            <person name="Kyrpides N.C."/>
            <person name="Klenk H.P."/>
            <person name="Hugenholtz P."/>
        </authorList>
    </citation>
    <scope>NUCLEOTIDE SEQUENCE [LARGE SCALE GENOMIC DNA]</scope>
    <source>
        <strain evidence="10">ATCC 29202 / DSM 20476 / NCTC 11029 / RHS 1</strain>
    </source>
</reference>
<dbReference type="SUPFAM" id="SSF48695">
    <property type="entry name" value="Multiheme cytochromes"/>
    <property type="match status" value="1"/>
</dbReference>
<feature type="transmembrane region" description="Helical" evidence="7">
    <location>
        <begin position="20"/>
        <end position="41"/>
    </location>
</feature>
<evidence type="ECO:0000313" key="10">
    <source>
        <dbReference type="Proteomes" id="UP000002026"/>
    </source>
</evidence>
<dbReference type="RefSeq" id="WP_012797923.1">
    <property type="nucleotide sequence ID" value="NC_013165.1"/>
</dbReference>
<gene>
    <name evidence="9" type="ordered locus">Shel_07630</name>
</gene>
<protein>
    <recommendedName>
        <fullName evidence="8">Tetrahaem cytochrome domain-containing protein</fullName>
    </recommendedName>
</protein>
<dbReference type="EMBL" id="CP001684">
    <property type="protein sequence ID" value="ACV21819.1"/>
    <property type="molecule type" value="Genomic_DNA"/>
</dbReference>
<keyword evidence="2" id="KW-0813">Transport</keyword>
<sequence>MAEEKVDQTEKAAKKGKKKWPIVVGVLAVVIAAAGAGFWVWHGTPGFCSAICHTPMDAYVETYVDGTHDKYGNELTDESAQNAMMARMHGQMGTADCLACHVPTLSEQITEGMHWVTGNYEVLGTTSMGNTILDSKTLTQLTAARGGTADEFCLNESCHNMTRDDLITATADLSDVRNPHVPQHGENDCGVCHKGHAQSVNYCSTCHNDAPIPEGWLTAAEAAQIQVIK</sequence>
<evidence type="ECO:0000256" key="2">
    <source>
        <dbReference type="ARBA" id="ARBA00022448"/>
    </source>
</evidence>
<evidence type="ECO:0000256" key="4">
    <source>
        <dbReference type="ARBA" id="ARBA00022723"/>
    </source>
</evidence>
<dbReference type="eggNOG" id="COG3303">
    <property type="taxonomic scope" value="Bacteria"/>
</dbReference>
<dbReference type="Gene3D" id="1.10.1130.10">
    <property type="entry name" value="Flavocytochrome C3, Chain A"/>
    <property type="match status" value="1"/>
</dbReference>
<name>C7N4I4_SLAHD</name>
<proteinExistence type="predicted"/>
<keyword evidence="5" id="KW-0249">Electron transport</keyword>
<dbReference type="InterPro" id="IPR012286">
    <property type="entry name" value="Tetrahaem_cytochrome"/>
</dbReference>
<evidence type="ECO:0000256" key="6">
    <source>
        <dbReference type="ARBA" id="ARBA00023004"/>
    </source>
</evidence>
<evidence type="ECO:0000256" key="7">
    <source>
        <dbReference type="SAM" id="Phobius"/>
    </source>
</evidence>
<dbReference type="GO" id="GO:0046872">
    <property type="term" value="F:metal ion binding"/>
    <property type="evidence" value="ECO:0007669"/>
    <property type="project" value="UniProtKB-KW"/>
</dbReference>